<dbReference type="InterPro" id="IPR009414">
    <property type="entry name" value="DUF1064"/>
</dbReference>
<keyword evidence="2" id="KW-1185">Reference proteome</keyword>
<gene>
    <name evidence="1" type="ORF">CIG75_19160</name>
</gene>
<evidence type="ECO:0000313" key="2">
    <source>
        <dbReference type="Proteomes" id="UP000214688"/>
    </source>
</evidence>
<evidence type="ECO:0000313" key="1">
    <source>
        <dbReference type="EMBL" id="ASS76853.1"/>
    </source>
</evidence>
<organism evidence="1 2">
    <name type="scientific">Tumebacillus algifaecis</name>
    <dbReference type="NCBI Taxonomy" id="1214604"/>
    <lineage>
        <taxon>Bacteria</taxon>
        <taxon>Bacillati</taxon>
        <taxon>Bacillota</taxon>
        <taxon>Bacilli</taxon>
        <taxon>Bacillales</taxon>
        <taxon>Alicyclobacillaceae</taxon>
        <taxon>Tumebacillus</taxon>
    </lineage>
</organism>
<evidence type="ECO:0008006" key="3">
    <source>
        <dbReference type="Google" id="ProtNLM"/>
    </source>
</evidence>
<dbReference type="Proteomes" id="UP000214688">
    <property type="component" value="Chromosome"/>
</dbReference>
<protein>
    <recommendedName>
        <fullName evidence="3">DUF1064 domain-containing protein</fullName>
    </recommendedName>
</protein>
<reference evidence="1 2" key="1">
    <citation type="journal article" date="2015" name="Int. J. Syst. Evol. Microbiol.">
        <title>Tumebacillus algifaecis sp. nov., isolated from decomposing algal scum.</title>
        <authorList>
            <person name="Wu Y.F."/>
            <person name="Zhang B."/>
            <person name="Xing P."/>
            <person name="Wu Q.L."/>
            <person name="Liu S.J."/>
        </authorList>
    </citation>
    <scope>NUCLEOTIDE SEQUENCE [LARGE SCALE GENOMIC DNA]</scope>
    <source>
        <strain evidence="1 2">THMBR28</strain>
    </source>
</reference>
<dbReference type="AlphaFoldDB" id="A0A223D5V6"/>
<dbReference type="OrthoDB" id="1853564at2"/>
<name>A0A223D5V6_9BACL</name>
<sequence>MKRNKYGAKKTTIGNITFDSKMESKYYLQLLTLQKAGKITDLRLQPKYLLQEKFRRDGKTVSAIHYVADFEYRNHNGLLIVVDVKGAETVDFKIKKKLFLHKYPEHILKVVTEHNGSFIDLYKTKKLESDRKKAVKKLLKRAKGSGAA</sequence>
<dbReference type="KEGG" id="tab:CIG75_19160"/>
<proteinExistence type="predicted"/>
<dbReference type="Pfam" id="PF06356">
    <property type="entry name" value="DUF1064"/>
    <property type="match status" value="1"/>
</dbReference>
<dbReference type="RefSeq" id="WP_094238080.1">
    <property type="nucleotide sequence ID" value="NZ_CP022657.1"/>
</dbReference>
<dbReference type="EMBL" id="CP022657">
    <property type="protein sequence ID" value="ASS76853.1"/>
    <property type="molecule type" value="Genomic_DNA"/>
</dbReference>
<accession>A0A223D5V6</accession>